<feature type="transmembrane region" description="Helical" evidence="5">
    <location>
        <begin position="214"/>
        <end position="236"/>
    </location>
</feature>
<dbReference type="NCBIfam" id="TIGR00815">
    <property type="entry name" value="sulP"/>
    <property type="match status" value="1"/>
</dbReference>
<dbReference type="STRING" id="871652.SAMN04515673_10589"/>
<dbReference type="GO" id="GO:0055085">
    <property type="term" value="P:transmembrane transport"/>
    <property type="evidence" value="ECO:0007669"/>
    <property type="project" value="InterPro"/>
</dbReference>
<feature type="transmembrane region" description="Helical" evidence="5">
    <location>
        <begin position="303"/>
        <end position="321"/>
    </location>
</feature>
<dbReference type="GO" id="GO:0016020">
    <property type="term" value="C:membrane"/>
    <property type="evidence" value="ECO:0007669"/>
    <property type="project" value="UniProtKB-SubCell"/>
</dbReference>
<dbReference type="OrthoDB" id="9769739at2"/>
<feature type="transmembrane region" description="Helical" evidence="5">
    <location>
        <begin position="397"/>
        <end position="423"/>
    </location>
</feature>
<evidence type="ECO:0000256" key="3">
    <source>
        <dbReference type="ARBA" id="ARBA00022989"/>
    </source>
</evidence>
<feature type="transmembrane region" description="Helical" evidence="5">
    <location>
        <begin position="21"/>
        <end position="44"/>
    </location>
</feature>
<evidence type="ECO:0000256" key="4">
    <source>
        <dbReference type="ARBA" id="ARBA00023136"/>
    </source>
</evidence>
<feature type="transmembrane region" description="Helical" evidence="5">
    <location>
        <begin position="368"/>
        <end position="385"/>
    </location>
</feature>
<feature type="transmembrane region" description="Helical" evidence="5">
    <location>
        <begin position="267"/>
        <end position="291"/>
    </location>
</feature>
<feature type="transmembrane region" description="Helical" evidence="5">
    <location>
        <begin position="131"/>
        <end position="149"/>
    </location>
</feature>
<feature type="transmembrane region" description="Helical" evidence="5">
    <location>
        <begin position="169"/>
        <end position="194"/>
    </location>
</feature>
<evidence type="ECO:0000256" key="5">
    <source>
        <dbReference type="SAM" id="Phobius"/>
    </source>
</evidence>
<evidence type="ECO:0000259" key="6">
    <source>
        <dbReference type="PROSITE" id="PS50801"/>
    </source>
</evidence>
<dbReference type="RefSeq" id="WP_092079996.1">
    <property type="nucleotide sequence ID" value="NZ_FOYI01000005.1"/>
</dbReference>
<gene>
    <name evidence="7" type="ORF">SAMN04515673_10589</name>
</gene>
<name>A0A1I6DT81_9RHOB</name>
<dbReference type="InterPro" id="IPR001902">
    <property type="entry name" value="SLC26A/SulP_fam"/>
</dbReference>
<evidence type="ECO:0000256" key="1">
    <source>
        <dbReference type="ARBA" id="ARBA00004141"/>
    </source>
</evidence>
<evidence type="ECO:0000313" key="8">
    <source>
        <dbReference type="Proteomes" id="UP000199302"/>
    </source>
</evidence>
<dbReference type="Gene3D" id="3.30.750.24">
    <property type="entry name" value="STAS domain"/>
    <property type="match status" value="1"/>
</dbReference>
<dbReference type="Pfam" id="PF01740">
    <property type="entry name" value="STAS"/>
    <property type="match status" value="1"/>
</dbReference>
<dbReference type="Pfam" id="PF00916">
    <property type="entry name" value="Sulfate_transp"/>
    <property type="match status" value="1"/>
</dbReference>
<dbReference type="EMBL" id="FOYI01000005">
    <property type="protein sequence ID" value="SFR08551.1"/>
    <property type="molecule type" value="Genomic_DNA"/>
</dbReference>
<dbReference type="PROSITE" id="PS50801">
    <property type="entry name" value="STAS"/>
    <property type="match status" value="1"/>
</dbReference>
<accession>A0A1I6DT81</accession>
<dbReference type="CDD" id="cd07042">
    <property type="entry name" value="STAS_SulP_like_sulfate_transporter"/>
    <property type="match status" value="1"/>
</dbReference>
<organism evidence="7 8">
    <name type="scientific">Poseidonocella sedimentorum</name>
    <dbReference type="NCBI Taxonomy" id="871652"/>
    <lineage>
        <taxon>Bacteria</taxon>
        <taxon>Pseudomonadati</taxon>
        <taxon>Pseudomonadota</taxon>
        <taxon>Alphaproteobacteria</taxon>
        <taxon>Rhodobacterales</taxon>
        <taxon>Roseobacteraceae</taxon>
        <taxon>Poseidonocella</taxon>
    </lineage>
</organism>
<dbReference type="InterPro" id="IPR036513">
    <property type="entry name" value="STAS_dom_sf"/>
</dbReference>
<evidence type="ECO:0000256" key="2">
    <source>
        <dbReference type="ARBA" id="ARBA00022692"/>
    </source>
</evidence>
<feature type="transmembrane region" description="Helical" evidence="5">
    <location>
        <begin position="341"/>
        <end position="361"/>
    </location>
</feature>
<dbReference type="PANTHER" id="PTHR11814">
    <property type="entry name" value="SULFATE TRANSPORTER"/>
    <property type="match status" value="1"/>
</dbReference>
<evidence type="ECO:0000313" key="7">
    <source>
        <dbReference type="EMBL" id="SFR08551.1"/>
    </source>
</evidence>
<dbReference type="AlphaFoldDB" id="A0A1I6DT81"/>
<feature type="transmembrane region" description="Helical" evidence="5">
    <location>
        <begin position="97"/>
        <end position="119"/>
    </location>
</feature>
<keyword evidence="3 5" id="KW-1133">Transmembrane helix</keyword>
<reference evidence="7 8" key="1">
    <citation type="submission" date="2016-10" db="EMBL/GenBank/DDBJ databases">
        <authorList>
            <person name="de Groot N.N."/>
        </authorList>
    </citation>
    <scope>NUCLEOTIDE SEQUENCE [LARGE SCALE GENOMIC DNA]</scope>
    <source>
        <strain evidence="8">KMM 9023,NRIC 0796,JCM 17311,KCTC 23692</strain>
    </source>
</reference>
<keyword evidence="8" id="KW-1185">Reference proteome</keyword>
<proteinExistence type="predicted"/>
<feature type="domain" description="STAS" evidence="6">
    <location>
        <begin position="451"/>
        <end position="564"/>
    </location>
</feature>
<sequence>MQRYFPILDWGRTYNKTALTNDLVAAVIVTIMLIPQSLAYALLAGLPPEAGIYASIVPILLYSVFGTSRALAVGPVAVVSLMTAAAIGNVVEQGTAGYAAAALLLAFMSGLMLLGLGLLRLGFLANFLSHPVIAGFITASGILIALTQVKHLLGIDAHGHSLPALLGSLGAHLGEINPITLALGVGATGFLFWVRKGLKPLLHRLGIRGILADILTKAGPVAAVVVTTLLTAGFALESRGVAIIGEVPRALPPLTFPPIDMALISELFMPALLISIIGFVESISVAQTLAAKKRQRIDPDQELIGLGAANIGAAFTGGYPVTGGFARSVVNYDVGAETPAAGAFTAVGLTIAAVALTPLFYFLPKATLAATIVVAVLSLVDFSILRKAWAYSKADFAAVAVTILITLLAGVETGVSAGVALSIGLHLFHTSRPHVAEVGRVPGTEHFRNIHRHDVECDPTIVTLRVDESLYFANARFLEDYIYARVASAPEIRHVVLLCSAVNAIDFSALESLEAIDARLSDMGIKLHLSEVKGPVMDKLEKSHFLDHLSGEVFLSQDRAISALARSGKAAAE</sequence>
<dbReference type="InterPro" id="IPR011547">
    <property type="entry name" value="SLC26A/SulP_dom"/>
</dbReference>
<dbReference type="InterPro" id="IPR002645">
    <property type="entry name" value="STAS_dom"/>
</dbReference>
<dbReference type="SUPFAM" id="SSF52091">
    <property type="entry name" value="SpoIIaa-like"/>
    <property type="match status" value="1"/>
</dbReference>
<protein>
    <submittedName>
        <fullName evidence="7">Sulfate permease, SulP family</fullName>
    </submittedName>
</protein>
<keyword evidence="4 5" id="KW-0472">Membrane</keyword>
<comment type="subcellular location">
    <subcellularLocation>
        <location evidence="1">Membrane</location>
        <topology evidence="1">Multi-pass membrane protein</topology>
    </subcellularLocation>
</comment>
<keyword evidence="2 5" id="KW-0812">Transmembrane</keyword>
<dbReference type="Proteomes" id="UP000199302">
    <property type="component" value="Unassembled WGS sequence"/>
</dbReference>